<dbReference type="AlphaFoldDB" id="G8Y116"/>
<dbReference type="OrthoDB" id="10255969at2759"/>
<dbReference type="InterPro" id="IPR050334">
    <property type="entry name" value="Molybdenum_import_ModC"/>
</dbReference>
<dbReference type="Proteomes" id="UP000005222">
    <property type="component" value="Chromosome N"/>
</dbReference>
<dbReference type="GO" id="GO:0005739">
    <property type="term" value="C:mitochondrion"/>
    <property type="evidence" value="ECO:0007669"/>
    <property type="project" value="TreeGrafter"/>
</dbReference>
<dbReference type="InterPro" id="IPR027417">
    <property type="entry name" value="P-loop_NTPase"/>
</dbReference>
<keyword evidence="2" id="KW-0067">ATP-binding</keyword>
<evidence type="ECO:0000313" key="4">
    <source>
        <dbReference type="EMBL" id="CCE86519.1"/>
    </source>
</evidence>
<dbReference type="PANTHER" id="PTHR43514">
    <property type="entry name" value="ABC TRANSPORTER I FAMILY MEMBER 10"/>
    <property type="match status" value="1"/>
</dbReference>
<reference evidence="4 5" key="1">
    <citation type="journal article" date="2012" name="G3 (Bethesda)">
        <title>Pichia sorbitophila, an interspecies yeast hybrid reveals early steps of genome resolution following polyploidization.</title>
        <authorList>
            <person name="Leh Louis V."/>
            <person name="Despons L."/>
            <person name="Friedrich A."/>
            <person name="Martin T."/>
            <person name="Durrens P."/>
            <person name="Casaregola S."/>
            <person name="Neuveglise C."/>
            <person name="Fairhead C."/>
            <person name="Marck C."/>
            <person name="Cruz J.A."/>
            <person name="Straub M.L."/>
            <person name="Kugler V."/>
            <person name="Sacerdot C."/>
            <person name="Uzunov Z."/>
            <person name="Thierry A."/>
            <person name="Weiss S."/>
            <person name="Bleykasten C."/>
            <person name="De Montigny J."/>
            <person name="Jacques N."/>
            <person name="Jung P."/>
            <person name="Lemaire M."/>
            <person name="Mallet S."/>
            <person name="Morel G."/>
            <person name="Richard G.F."/>
            <person name="Sarkar A."/>
            <person name="Savel G."/>
            <person name="Schacherer J."/>
            <person name="Seret M.L."/>
            <person name="Talla E."/>
            <person name="Samson G."/>
            <person name="Jubin C."/>
            <person name="Poulain J."/>
            <person name="Vacherie B."/>
            <person name="Barbe V."/>
            <person name="Pelletier E."/>
            <person name="Sherman D.J."/>
            <person name="Westhof E."/>
            <person name="Weissenbach J."/>
            <person name="Baret P.V."/>
            <person name="Wincker P."/>
            <person name="Gaillardin C."/>
            <person name="Dujon B."/>
            <person name="Souciet J.L."/>
        </authorList>
    </citation>
    <scope>NUCLEOTIDE SEQUENCE [LARGE SCALE GENOMIC DNA]</scope>
    <source>
        <strain evidence="5">ATCC MYA-4447 / BCRC 22081 / CBS 7064 / NBRC 10061 / NRRL Y-12695</strain>
    </source>
</reference>
<dbReference type="CDD" id="cd00267">
    <property type="entry name" value="ABC_ATPase"/>
    <property type="match status" value="1"/>
</dbReference>
<gene>
    <name evidence="4" type="primary">Piso0_005014</name>
    <name evidence="4" type="ORF">GNLVRS01_PISO0N05997g</name>
</gene>
<dbReference type="Gene3D" id="3.40.50.300">
    <property type="entry name" value="P-loop containing nucleotide triphosphate hydrolases"/>
    <property type="match status" value="2"/>
</dbReference>
<evidence type="ECO:0000256" key="1">
    <source>
        <dbReference type="ARBA" id="ARBA00022741"/>
    </source>
</evidence>
<dbReference type="OMA" id="WEIKKHI"/>
<dbReference type="eggNOG" id="KOG0927">
    <property type="taxonomic scope" value="Eukaryota"/>
</dbReference>
<feature type="domain" description="ABC transporter" evidence="3">
    <location>
        <begin position="42"/>
        <end position="280"/>
    </location>
</feature>
<feature type="domain" description="ABC transporter" evidence="3">
    <location>
        <begin position="309"/>
        <end position="542"/>
    </location>
</feature>
<dbReference type="GO" id="GO:0016887">
    <property type="term" value="F:ATP hydrolysis activity"/>
    <property type="evidence" value="ECO:0007669"/>
    <property type="project" value="InterPro"/>
</dbReference>
<dbReference type="InParanoid" id="G8Y116"/>
<sequence length="545" mass="60897">MRCTSICRKTLSENCLLKITNGNFTSEYKDLKSNKTLFGSAIRDFEVTKPGSPGKSSLWAIFGPAKSDFLQVAAGRFLSVPPLSRSYPQLQNDNGHNKIQFLNFRESTGIDKVHLSARYESFSYKGEAEISDDVNSVYNYITGANNYNSNSGHKDPKYVSNLLELLNLGHLSKKWINSLSNGQLRRAKLAKALINKPQLLILDDPFLGLDGDSTKLVSRSLRDISKDLSISVMLGLRVQDDVPEWIEKVAFVTHEDGIKICGTPESVLSSIREQLPAETVHAGKNKNKMTSTEKIHNDELVHPDRVPHIEFKNASVIYRGLPILQDLNWRIPKGTHWRIFGANGTGKTTILSLITADHPQSWRSVLSVDGVLRKTGSGSNFFDINNKIGISSPELHSLVPSNKTFMQVILNGLVKNIGNSNFMFDGSKVPLDDFAKHVLSTFNDEINANANTPFGQLSTTSQKLALFLRSVIKKPELLILDEAFSCIDDPLLLEKCHSFVEKDLRDTTVLQIAHIDWELPKCDYVIHLTGDDQRSYSLHKYVQGQ</sequence>
<name>G8Y116_PICSO</name>
<dbReference type="HOGENOM" id="CLU_000604_45_3_1"/>
<dbReference type="STRING" id="559304.G8Y116"/>
<dbReference type="Pfam" id="PF00005">
    <property type="entry name" value="ABC_tran"/>
    <property type="match status" value="2"/>
</dbReference>
<dbReference type="PROSITE" id="PS50893">
    <property type="entry name" value="ABC_TRANSPORTER_2"/>
    <property type="match status" value="2"/>
</dbReference>
<proteinExistence type="predicted"/>
<evidence type="ECO:0000256" key="2">
    <source>
        <dbReference type="ARBA" id="ARBA00022840"/>
    </source>
</evidence>
<organism evidence="4 5">
    <name type="scientific">Pichia sorbitophila (strain ATCC MYA-4447 / BCRC 22081 / CBS 7064 / NBRC 10061 / NRRL Y-12695)</name>
    <name type="common">Hybrid yeast</name>
    <dbReference type="NCBI Taxonomy" id="559304"/>
    <lineage>
        <taxon>Eukaryota</taxon>
        <taxon>Fungi</taxon>
        <taxon>Dikarya</taxon>
        <taxon>Ascomycota</taxon>
        <taxon>Saccharomycotina</taxon>
        <taxon>Pichiomycetes</taxon>
        <taxon>Debaryomycetaceae</taxon>
        <taxon>Millerozyma</taxon>
    </lineage>
</organism>
<protein>
    <submittedName>
        <fullName evidence="4">Piso0_005014 protein</fullName>
    </submittedName>
</protein>
<dbReference type="PANTHER" id="PTHR43514:SF4">
    <property type="entry name" value="ABC TRANSPORTER I FAMILY MEMBER 10"/>
    <property type="match status" value="1"/>
</dbReference>
<dbReference type="GO" id="GO:0005524">
    <property type="term" value="F:ATP binding"/>
    <property type="evidence" value="ECO:0007669"/>
    <property type="project" value="UniProtKB-KW"/>
</dbReference>
<dbReference type="SUPFAM" id="SSF52540">
    <property type="entry name" value="P-loop containing nucleoside triphosphate hydrolases"/>
    <property type="match status" value="2"/>
</dbReference>
<keyword evidence="1" id="KW-0547">Nucleotide-binding</keyword>
<dbReference type="InterPro" id="IPR003593">
    <property type="entry name" value="AAA+_ATPase"/>
</dbReference>
<keyword evidence="5" id="KW-1185">Reference proteome</keyword>
<dbReference type="FunCoup" id="G8Y116">
    <property type="interactions" value="76"/>
</dbReference>
<evidence type="ECO:0000259" key="3">
    <source>
        <dbReference type="PROSITE" id="PS50893"/>
    </source>
</evidence>
<dbReference type="InterPro" id="IPR003439">
    <property type="entry name" value="ABC_transporter-like_ATP-bd"/>
</dbReference>
<dbReference type="EMBL" id="FO082046">
    <property type="protein sequence ID" value="CCE86519.1"/>
    <property type="molecule type" value="Genomic_DNA"/>
</dbReference>
<evidence type="ECO:0000313" key="5">
    <source>
        <dbReference type="Proteomes" id="UP000005222"/>
    </source>
</evidence>
<dbReference type="SMART" id="SM00382">
    <property type="entry name" value="AAA"/>
    <property type="match status" value="2"/>
</dbReference>
<accession>G8Y116</accession>